<dbReference type="RefSeq" id="WP_187333674.1">
    <property type="nucleotide sequence ID" value="NZ_CP060490.1"/>
</dbReference>
<name>A0A7G9B6P0_9FIRM</name>
<feature type="transmembrane region" description="Helical" evidence="1">
    <location>
        <begin position="6"/>
        <end position="25"/>
    </location>
</feature>
<dbReference type="Proteomes" id="UP000515960">
    <property type="component" value="Chromosome"/>
</dbReference>
<evidence type="ECO:0000256" key="1">
    <source>
        <dbReference type="SAM" id="Phobius"/>
    </source>
</evidence>
<evidence type="ECO:0000313" key="3">
    <source>
        <dbReference type="Proteomes" id="UP000515960"/>
    </source>
</evidence>
<dbReference type="Pfam" id="PF12669">
    <property type="entry name" value="FeoB_associated"/>
    <property type="match status" value="1"/>
</dbReference>
<keyword evidence="1" id="KW-1133">Transmembrane helix</keyword>
<organism evidence="2 3">
    <name type="scientific">Oscillibacter hominis</name>
    <dbReference type="NCBI Taxonomy" id="2763056"/>
    <lineage>
        <taxon>Bacteria</taxon>
        <taxon>Bacillati</taxon>
        <taxon>Bacillota</taxon>
        <taxon>Clostridia</taxon>
        <taxon>Eubacteriales</taxon>
        <taxon>Oscillospiraceae</taxon>
        <taxon>Oscillibacter</taxon>
    </lineage>
</organism>
<dbReference type="EMBL" id="CP060490">
    <property type="protein sequence ID" value="QNL45221.1"/>
    <property type="molecule type" value="Genomic_DNA"/>
</dbReference>
<keyword evidence="1" id="KW-0812">Transmembrane</keyword>
<dbReference type="AlphaFoldDB" id="A0A7G9B6P0"/>
<dbReference type="KEGG" id="ohi:H8790_04165"/>
<reference evidence="2 3" key="1">
    <citation type="submission" date="2020-08" db="EMBL/GenBank/DDBJ databases">
        <authorList>
            <person name="Liu C."/>
            <person name="Sun Q."/>
        </authorList>
    </citation>
    <scope>NUCLEOTIDE SEQUENCE [LARGE SCALE GENOMIC DNA]</scope>
    <source>
        <strain evidence="2 3">NSJ-62</strain>
    </source>
</reference>
<accession>A0A7G9B6P0</accession>
<sequence length="47" mass="4886">MNLPTILIGLLVLTAFFSIVARGVYNKKHGKGGCSCGGDCVGCCHCK</sequence>
<protein>
    <submittedName>
        <fullName evidence="2">FeoB-associated Cys-rich membrane protein</fullName>
    </submittedName>
</protein>
<evidence type="ECO:0000313" key="2">
    <source>
        <dbReference type="EMBL" id="QNL45221.1"/>
    </source>
</evidence>
<proteinExistence type="predicted"/>
<gene>
    <name evidence="2" type="ORF">H8790_04165</name>
</gene>
<keyword evidence="3" id="KW-1185">Reference proteome</keyword>
<keyword evidence="1" id="KW-0472">Membrane</keyword>